<evidence type="ECO:0000256" key="1">
    <source>
        <dbReference type="SAM" id="Phobius"/>
    </source>
</evidence>
<reference evidence="2" key="1">
    <citation type="journal article" date="2020" name="Stud. Mycol.">
        <title>101 Dothideomycetes genomes: a test case for predicting lifestyles and emergence of pathogens.</title>
        <authorList>
            <person name="Haridas S."/>
            <person name="Albert R."/>
            <person name="Binder M."/>
            <person name="Bloem J."/>
            <person name="Labutti K."/>
            <person name="Salamov A."/>
            <person name="Andreopoulos B."/>
            <person name="Baker S."/>
            <person name="Barry K."/>
            <person name="Bills G."/>
            <person name="Bluhm B."/>
            <person name="Cannon C."/>
            <person name="Castanera R."/>
            <person name="Culley D."/>
            <person name="Daum C."/>
            <person name="Ezra D."/>
            <person name="Gonzalez J."/>
            <person name="Henrissat B."/>
            <person name="Kuo A."/>
            <person name="Liang C."/>
            <person name="Lipzen A."/>
            <person name="Lutzoni F."/>
            <person name="Magnuson J."/>
            <person name="Mondo S."/>
            <person name="Nolan M."/>
            <person name="Ohm R."/>
            <person name="Pangilinan J."/>
            <person name="Park H.-J."/>
            <person name="Ramirez L."/>
            <person name="Alfaro M."/>
            <person name="Sun H."/>
            <person name="Tritt A."/>
            <person name="Yoshinaga Y."/>
            <person name="Zwiers L.-H."/>
            <person name="Turgeon B."/>
            <person name="Goodwin S."/>
            <person name="Spatafora J."/>
            <person name="Crous P."/>
            <person name="Grigoriev I."/>
        </authorList>
    </citation>
    <scope>NUCLEOTIDE SEQUENCE</scope>
    <source>
        <strain evidence="2">CBS 627.86</strain>
    </source>
</reference>
<dbReference type="EMBL" id="ML977310">
    <property type="protein sequence ID" value="KAF2122648.1"/>
    <property type="molecule type" value="Genomic_DNA"/>
</dbReference>
<dbReference type="AlphaFoldDB" id="A0A6A5ZW97"/>
<evidence type="ECO:0000313" key="2">
    <source>
        <dbReference type="EMBL" id="KAF2122648.1"/>
    </source>
</evidence>
<name>A0A6A5ZW97_9PLEO</name>
<proteinExistence type="predicted"/>
<keyword evidence="3" id="KW-1185">Reference proteome</keyword>
<evidence type="ECO:0008006" key="4">
    <source>
        <dbReference type="Google" id="ProtNLM"/>
    </source>
</evidence>
<keyword evidence="1" id="KW-1133">Transmembrane helix</keyword>
<evidence type="ECO:0000313" key="3">
    <source>
        <dbReference type="Proteomes" id="UP000799770"/>
    </source>
</evidence>
<feature type="transmembrane region" description="Helical" evidence="1">
    <location>
        <begin position="171"/>
        <end position="194"/>
    </location>
</feature>
<sequence length="249" mass="28195">MLRKRIWMPDQRFVSINRVRERFEFLLEKWVHGSNVQASILRKLFSPKNNSFQLIWKCTAPEKWCCNTGANPPYDARQGHLNTTCCSMEDEGLVFEAADPVMFTVASMAAVVVSTVQTPRIVSTTSTSFSSTTEASITDQTTAVQPTIPITSTSVESELSNQELSMTTTKIAFGLGTSFSVLLVLGLVAGMIFWRKKRLRKTRATTMDYTPHEMDSATIRRELYVQPDMKEMEATVYKHELSESTKQWI</sequence>
<organism evidence="2 3">
    <name type="scientific">Lophiotrema nucula</name>
    <dbReference type="NCBI Taxonomy" id="690887"/>
    <lineage>
        <taxon>Eukaryota</taxon>
        <taxon>Fungi</taxon>
        <taxon>Dikarya</taxon>
        <taxon>Ascomycota</taxon>
        <taxon>Pezizomycotina</taxon>
        <taxon>Dothideomycetes</taxon>
        <taxon>Pleosporomycetidae</taxon>
        <taxon>Pleosporales</taxon>
        <taxon>Lophiotremataceae</taxon>
        <taxon>Lophiotrema</taxon>
    </lineage>
</organism>
<accession>A0A6A5ZW97</accession>
<keyword evidence="1" id="KW-0472">Membrane</keyword>
<dbReference type="Proteomes" id="UP000799770">
    <property type="component" value="Unassembled WGS sequence"/>
</dbReference>
<keyword evidence="1" id="KW-0812">Transmembrane</keyword>
<gene>
    <name evidence="2" type="ORF">BDV96DRAFT_593163</name>
</gene>
<protein>
    <recommendedName>
        <fullName evidence="4">Mid2 domain-containing protein</fullName>
    </recommendedName>
</protein>